<evidence type="ECO:0000256" key="19">
    <source>
        <dbReference type="ARBA" id="ARBA00023098"/>
    </source>
</evidence>
<evidence type="ECO:0000313" key="39">
    <source>
        <dbReference type="Ensembl" id="ENSPMRP00000026394.1"/>
    </source>
</evidence>
<comment type="catalytic activity">
    <reaction evidence="34">
        <text>N-(9Z-octadecenoyl)-ethanolamine phosphate + H2O = N-(9Z-octadecenoyl) ethanolamine + phosphate</text>
        <dbReference type="Rhea" id="RHEA:62160"/>
        <dbReference type="ChEBI" id="CHEBI:15377"/>
        <dbReference type="ChEBI" id="CHEBI:43474"/>
        <dbReference type="ChEBI" id="CHEBI:71466"/>
        <dbReference type="ChEBI" id="CHEBI:145465"/>
    </reaction>
    <physiologicalReaction direction="left-to-right" evidence="34">
        <dbReference type="Rhea" id="RHEA:62161"/>
    </physiologicalReaction>
</comment>
<sequence>MFDKTRLPYVALDLVCLILVGLPFAILTARNTPFKRGVFCNDESIQYPYKEDTISYELLAGIIVPLDLIVIIIGEALSVYYNRLHSNSFVRNNYIAALYKAIGTFIFGAAISQSLTDIAKYSIGRLRPHFLDICVPDWPRINCSAGYIENFKCLGNKAKINEARLSFYSGHSSFSMYCLLFLALYLQARMKGDWARLVRPTAQFGLIAASIYVGLSRISDYKHHWSDVLTGLIQGALVAILIVVYVSDFFKDRGRTFKQKEEEDSHTTLHETPTSGNHYGSNHQP</sequence>
<keyword evidence="21" id="KW-0325">Glycoprotein</keyword>
<evidence type="ECO:0000256" key="32">
    <source>
        <dbReference type="ARBA" id="ARBA00047355"/>
    </source>
</evidence>
<dbReference type="FunFam" id="1.20.144.10:FF:000007">
    <property type="entry name" value="phospholipid phosphatase 1 isoform X2"/>
    <property type="match status" value="1"/>
</dbReference>
<comment type="subunit">
    <text evidence="30">Forms functional homodimers and homooligomers that are not required for substrate recognition and catalytic activity. Can also form heterooligomers with PLPP2 and PLPP3.</text>
</comment>
<comment type="catalytic activity">
    <reaction evidence="31">
        <text>a monoacyl-sn-glycero-3-phosphate + H2O = a monoacylglycerol + phosphate</text>
        <dbReference type="Rhea" id="RHEA:46736"/>
        <dbReference type="ChEBI" id="CHEBI:15377"/>
        <dbReference type="ChEBI" id="CHEBI:17408"/>
        <dbReference type="ChEBI" id="CHEBI:43474"/>
        <dbReference type="ChEBI" id="CHEBI:77589"/>
    </reaction>
    <physiologicalReaction direction="left-to-right" evidence="31">
        <dbReference type="Rhea" id="RHEA:46737"/>
    </physiologicalReaction>
</comment>
<comment type="catalytic activity">
    <reaction evidence="5">
        <text>a 1-acyl-sn-glycero-3-phosphate + H2O = a 1-acyl-sn-glycerol + phosphate</text>
        <dbReference type="Rhea" id="RHEA:33155"/>
        <dbReference type="ChEBI" id="CHEBI:15377"/>
        <dbReference type="ChEBI" id="CHEBI:43474"/>
        <dbReference type="ChEBI" id="CHEBI:57970"/>
        <dbReference type="ChEBI" id="CHEBI:64683"/>
        <dbReference type="EC" id="3.1.3.106"/>
    </reaction>
    <physiologicalReaction direction="left-to-right" evidence="5">
        <dbReference type="Rhea" id="RHEA:33156"/>
    </physiologicalReaction>
</comment>
<dbReference type="CTD" id="8611"/>
<dbReference type="SMART" id="SM00014">
    <property type="entry name" value="acidPPc"/>
    <property type="match status" value="1"/>
</dbReference>
<dbReference type="EC" id="3.1.3.106" evidence="12"/>
<dbReference type="GO" id="GO:0052642">
    <property type="term" value="F:lysophosphatidic acid phosphatase activity"/>
    <property type="evidence" value="ECO:0007669"/>
    <property type="project" value="UniProtKB-EC"/>
</dbReference>
<reference evidence="39" key="2">
    <citation type="submission" date="2025-08" db="UniProtKB">
        <authorList>
            <consortium name="Ensembl"/>
        </authorList>
    </citation>
    <scope>IDENTIFICATION</scope>
</reference>
<evidence type="ECO:0000256" key="11">
    <source>
        <dbReference type="ARBA" id="ARBA00008816"/>
    </source>
</evidence>
<gene>
    <name evidence="39" type="primary">PLPP1</name>
</gene>
<evidence type="ECO:0000256" key="28">
    <source>
        <dbReference type="ARBA" id="ARBA00032601"/>
    </source>
</evidence>
<keyword evidence="17" id="KW-0378">Hydrolase</keyword>
<dbReference type="InterPro" id="IPR043216">
    <property type="entry name" value="PAP-like"/>
</dbReference>
<dbReference type="GO" id="GO:0016324">
    <property type="term" value="C:apical plasma membrane"/>
    <property type="evidence" value="ECO:0007669"/>
    <property type="project" value="UniProtKB-SubCell"/>
</dbReference>
<name>A0A670JSA6_PODMU</name>
<dbReference type="PANTHER" id="PTHR10165">
    <property type="entry name" value="LIPID PHOSPHATE PHOSPHATASE"/>
    <property type="match status" value="1"/>
</dbReference>
<dbReference type="GO" id="GO:0007165">
    <property type="term" value="P:signal transduction"/>
    <property type="evidence" value="ECO:0007669"/>
    <property type="project" value="TreeGrafter"/>
</dbReference>
<evidence type="ECO:0000256" key="9">
    <source>
        <dbReference type="ARBA" id="ARBA00004424"/>
    </source>
</evidence>
<evidence type="ECO:0000256" key="5">
    <source>
        <dbReference type="ARBA" id="ARBA00001472"/>
    </source>
</evidence>
<evidence type="ECO:0000256" key="12">
    <source>
        <dbReference type="ARBA" id="ARBA00012497"/>
    </source>
</evidence>
<comment type="pathway">
    <text evidence="24">Phospholipid metabolism.</text>
</comment>
<dbReference type="Pfam" id="PF01569">
    <property type="entry name" value="PAP2"/>
    <property type="match status" value="1"/>
</dbReference>
<comment type="catalytic activity">
    <reaction evidence="1">
        <text>1-(9Z-octadecenoyl)-sn-glycero-3-phosphate + H2O = 1-(9Z-octadecenoyl)-sn-glycerol + phosphate</text>
        <dbReference type="Rhea" id="RHEA:39835"/>
        <dbReference type="ChEBI" id="CHEBI:15377"/>
        <dbReference type="ChEBI" id="CHEBI:43474"/>
        <dbReference type="ChEBI" id="CHEBI:74544"/>
        <dbReference type="ChEBI" id="CHEBI:75757"/>
    </reaction>
    <physiologicalReaction direction="left-to-right" evidence="1">
        <dbReference type="Rhea" id="RHEA:39836"/>
    </physiologicalReaction>
</comment>
<evidence type="ECO:0000256" key="26">
    <source>
        <dbReference type="ARBA" id="ARBA00030630"/>
    </source>
</evidence>
<dbReference type="InterPro" id="IPR000326">
    <property type="entry name" value="PAP2/HPO"/>
</dbReference>
<keyword evidence="16 37" id="KW-0812">Transmembrane</keyword>
<evidence type="ECO:0000256" key="3">
    <source>
        <dbReference type="ARBA" id="ARBA00000980"/>
    </source>
</evidence>
<comment type="catalytic activity">
    <reaction evidence="22">
        <text>1-hexadecanoyl-2-(9Z-octadecenoyl)-sn-glycero-3-phosphate + H2O = 1-hexadecanoyl-2-(9Z-octadecenoyl)-sn-glycerol + phosphate</text>
        <dbReference type="Rhea" id="RHEA:41255"/>
        <dbReference type="ChEBI" id="CHEBI:15377"/>
        <dbReference type="ChEBI" id="CHEBI:43474"/>
        <dbReference type="ChEBI" id="CHEBI:64839"/>
        <dbReference type="ChEBI" id="CHEBI:75466"/>
    </reaction>
    <physiologicalReaction direction="left-to-right" evidence="22">
        <dbReference type="Rhea" id="RHEA:41256"/>
    </physiologicalReaction>
</comment>
<feature type="domain" description="Phosphatidic acid phosphatase type 2/haloperoxidase" evidence="38">
    <location>
        <begin position="102"/>
        <end position="243"/>
    </location>
</feature>
<keyword evidence="20 37" id="KW-0472">Membrane</keyword>
<evidence type="ECO:0000256" key="22">
    <source>
        <dbReference type="ARBA" id="ARBA00023681"/>
    </source>
</evidence>
<keyword evidence="40" id="KW-1185">Reference proteome</keyword>
<feature type="transmembrane region" description="Helical" evidence="37">
    <location>
        <begin position="228"/>
        <end position="250"/>
    </location>
</feature>
<comment type="catalytic activity">
    <reaction evidence="23">
        <text>an N-acylsphing-4-enine 1-phosphate + H2O = an N-acylsphing-4-enine + phosphate</text>
        <dbReference type="Rhea" id="RHEA:33743"/>
        <dbReference type="ChEBI" id="CHEBI:15377"/>
        <dbReference type="ChEBI" id="CHEBI:43474"/>
        <dbReference type="ChEBI" id="CHEBI:52639"/>
        <dbReference type="ChEBI" id="CHEBI:57674"/>
    </reaction>
    <physiologicalReaction direction="left-to-right" evidence="23">
        <dbReference type="Rhea" id="RHEA:33744"/>
    </physiologicalReaction>
</comment>
<evidence type="ECO:0000256" key="18">
    <source>
        <dbReference type="ARBA" id="ARBA00022989"/>
    </source>
</evidence>
<feature type="transmembrane region" description="Helical" evidence="37">
    <location>
        <begin position="197"/>
        <end position="216"/>
    </location>
</feature>
<evidence type="ECO:0000256" key="10">
    <source>
        <dbReference type="ARBA" id="ARBA00005074"/>
    </source>
</evidence>
<dbReference type="GO" id="GO:0008195">
    <property type="term" value="F:phosphatidate phosphatase activity"/>
    <property type="evidence" value="ECO:0007669"/>
    <property type="project" value="UniProtKB-EC"/>
</dbReference>
<dbReference type="EC" id="3.6.1.75" evidence="29"/>
<feature type="transmembrane region" description="Helical" evidence="37">
    <location>
        <begin position="93"/>
        <end position="111"/>
    </location>
</feature>
<evidence type="ECO:0000256" key="37">
    <source>
        <dbReference type="SAM" id="Phobius"/>
    </source>
</evidence>
<evidence type="ECO:0000313" key="40">
    <source>
        <dbReference type="Proteomes" id="UP000472272"/>
    </source>
</evidence>
<evidence type="ECO:0000256" key="16">
    <source>
        <dbReference type="ARBA" id="ARBA00022692"/>
    </source>
</evidence>
<dbReference type="AlphaFoldDB" id="A0A670JSA6"/>
<evidence type="ECO:0000256" key="2">
    <source>
        <dbReference type="ARBA" id="ARBA00000974"/>
    </source>
</evidence>
<evidence type="ECO:0000259" key="38">
    <source>
        <dbReference type="SMART" id="SM00014"/>
    </source>
</evidence>
<feature type="region of interest" description="Disordered" evidence="36">
    <location>
        <begin position="260"/>
        <end position="285"/>
    </location>
</feature>
<dbReference type="PANTHER" id="PTHR10165:SF26">
    <property type="entry name" value="PHOSPHOLIPID PHOSPHATASE 1"/>
    <property type="match status" value="1"/>
</dbReference>
<feature type="transmembrane region" description="Helical" evidence="37">
    <location>
        <begin position="7"/>
        <end position="27"/>
    </location>
</feature>
<evidence type="ECO:0000256" key="30">
    <source>
        <dbReference type="ARBA" id="ARBA00047093"/>
    </source>
</evidence>
<feature type="transmembrane region" description="Helical" evidence="37">
    <location>
        <begin position="165"/>
        <end position="185"/>
    </location>
</feature>
<evidence type="ECO:0000256" key="8">
    <source>
        <dbReference type="ARBA" id="ARBA00004314"/>
    </source>
</evidence>
<comment type="catalytic activity">
    <reaction evidence="32">
        <text>N-(octanoyl)-sphing-4-enine-1-phosphate + H2O = N-octanoylsphing-4-enine + phosphate</text>
        <dbReference type="Rhea" id="RHEA:62040"/>
        <dbReference type="ChEBI" id="CHEBI:15377"/>
        <dbReference type="ChEBI" id="CHEBI:43474"/>
        <dbReference type="ChEBI" id="CHEBI:45815"/>
        <dbReference type="ChEBI" id="CHEBI:85376"/>
    </reaction>
    <physiologicalReaction direction="left-to-right" evidence="32">
        <dbReference type="Rhea" id="RHEA:62041"/>
    </physiologicalReaction>
</comment>
<reference evidence="39" key="3">
    <citation type="submission" date="2025-09" db="UniProtKB">
        <authorList>
            <consortium name="Ensembl"/>
        </authorList>
    </citation>
    <scope>IDENTIFICATION</scope>
</reference>
<comment type="pathway">
    <text evidence="10">Lipid metabolism; phospholipid metabolism.</text>
</comment>
<evidence type="ECO:0000256" key="35">
    <source>
        <dbReference type="ARBA" id="ARBA00049314"/>
    </source>
</evidence>
<dbReference type="Ensembl" id="ENSPMRT00000027999.1">
    <property type="protein sequence ID" value="ENSPMRP00000026394.1"/>
    <property type="gene ID" value="ENSPMRG00000017070.1"/>
</dbReference>
<evidence type="ECO:0000256" key="36">
    <source>
        <dbReference type="SAM" id="MobiDB-lite"/>
    </source>
</evidence>
<evidence type="ECO:0000256" key="6">
    <source>
        <dbReference type="ARBA" id="ARBA00001611"/>
    </source>
</evidence>
<dbReference type="UniPathway" id="UPA00085"/>
<feature type="compositionally biased region" description="Polar residues" evidence="36">
    <location>
        <begin position="270"/>
        <end position="285"/>
    </location>
</feature>
<comment type="catalytic activity">
    <reaction evidence="2">
        <text>(9Z)-octadecenoyl-sn-glycero-3-phosphate + H2O = (9Z-octadecenoyl)-glycerol + phosphate</text>
        <dbReference type="Rhea" id="RHEA:50884"/>
        <dbReference type="ChEBI" id="CHEBI:15377"/>
        <dbReference type="ChEBI" id="CHEBI:43474"/>
        <dbReference type="ChEBI" id="CHEBI:75937"/>
        <dbReference type="ChEBI" id="CHEBI:84973"/>
    </reaction>
    <physiologicalReaction direction="left-to-right" evidence="2">
        <dbReference type="Rhea" id="RHEA:50885"/>
    </physiologicalReaction>
</comment>
<dbReference type="CDD" id="cd03384">
    <property type="entry name" value="PAP2_wunen"/>
    <property type="match status" value="1"/>
</dbReference>
<evidence type="ECO:0000256" key="14">
    <source>
        <dbReference type="ARBA" id="ARBA00021834"/>
    </source>
</evidence>
<accession>A0A670JSA6</accession>
<dbReference type="GO" id="GO:0005901">
    <property type="term" value="C:caveola"/>
    <property type="evidence" value="ECO:0007669"/>
    <property type="project" value="UniProtKB-SubCell"/>
</dbReference>
<evidence type="ECO:0000256" key="21">
    <source>
        <dbReference type="ARBA" id="ARBA00023180"/>
    </source>
</evidence>
<keyword evidence="18 37" id="KW-1133">Transmembrane helix</keyword>
<evidence type="ECO:0000256" key="4">
    <source>
        <dbReference type="ARBA" id="ARBA00001180"/>
    </source>
</evidence>
<evidence type="ECO:0000256" key="34">
    <source>
        <dbReference type="ARBA" id="ARBA00048010"/>
    </source>
</evidence>
<evidence type="ECO:0000256" key="13">
    <source>
        <dbReference type="ARBA" id="ARBA00012638"/>
    </source>
</evidence>
<evidence type="ECO:0000256" key="15">
    <source>
        <dbReference type="ARBA" id="ARBA00022475"/>
    </source>
</evidence>
<protein>
    <recommendedName>
        <fullName evidence="14">Phospholipid phosphatase 1</fullName>
        <ecNumber evidence="12">3.1.3.106</ecNumber>
        <ecNumber evidence="13">3.1.3.4</ecNumber>
        <ecNumber evidence="29">3.6.1.75</ecNumber>
    </recommendedName>
    <alternativeName>
        <fullName evidence="26">Lipid phosphate phosphohydrolase 1</fullName>
    </alternativeName>
    <alternativeName>
        <fullName evidence="28">PAP2-alpha</fullName>
    </alternativeName>
    <alternativeName>
        <fullName evidence="25">Phosphatidate phosphohydrolase type 2a</fullName>
    </alternativeName>
    <alternativeName>
        <fullName evidence="27">Phosphatidic acid phosphatase 2a</fullName>
    </alternativeName>
</protein>
<comment type="catalytic activity">
    <reaction evidence="35">
        <text>sphing-4-enine 1-phosphate + H2O = sphing-4-enine + phosphate</text>
        <dbReference type="Rhea" id="RHEA:27518"/>
        <dbReference type="ChEBI" id="CHEBI:15377"/>
        <dbReference type="ChEBI" id="CHEBI:43474"/>
        <dbReference type="ChEBI" id="CHEBI:57756"/>
        <dbReference type="ChEBI" id="CHEBI:60119"/>
    </reaction>
    <physiologicalReaction direction="left-to-right" evidence="35">
        <dbReference type="Rhea" id="RHEA:27519"/>
    </physiologicalReaction>
</comment>
<comment type="catalytic activity">
    <reaction evidence="4">
        <text>a 1,2-diacyl-sn-glycero-3-phosphate + H2O = a 1,2-diacyl-sn-glycerol + phosphate</text>
        <dbReference type="Rhea" id="RHEA:27429"/>
        <dbReference type="ChEBI" id="CHEBI:15377"/>
        <dbReference type="ChEBI" id="CHEBI:17815"/>
        <dbReference type="ChEBI" id="CHEBI:43474"/>
        <dbReference type="ChEBI" id="CHEBI:58608"/>
        <dbReference type="EC" id="3.1.3.4"/>
    </reaction>
    <physiologicalReaction direction="left-to-right" evidence="4">
        <dbReference type="Rhea" id="RHEA:27430"/>
    </physiologicalReaction>
</comment>
<comment type="catalytic activity">
    <reaction evidence="6">
        <text>1,2-dihexadecanoyl-sn-glycero-3-phosphate + H2O = 1,2-dihexadecanoyl-sn-glycerol + phosphate</text>
        <dbReference type="Rhea" id="RHEA:43236"/>
        <dbReference type="ChEBI" id="CHEBI:15377"/>
        <dbReference type="ChEBI" id="CHEBI:43474"/>
        <dbReference type="ChEBI" id="CHEBI:72859"/>
        <dbReference type="ChEBI" id="CHEBI:82929"/>
    </reaction>
    <physiologicalReaction direction="left-to-right" evidence="6">
        <dbReference type="Rhea" id="RHEA:43237"/>
    </physiologicalReaction>
</comment>
<comment type="catalytic activity">
    <reaction evidence="33">
        <text>a 1,2-diacyl-sn-glycerol 3-diphosphate + H2O = a 1,2-diacyl-sn-glycero-3-phosphate + phosphate + H(+)</text>
        <dbReference type="Rhea" id="RHEA:27449"/>
        <dbReference type="ChEBI" id="CHEBI:15377"/>
        <dbReference type="ChEBI" id="CHEBI:15378"/>
        <dbReference type="ChEBI" id="CHEBI:43474"/>
        <dbReference type="ChEBI" id="CHEBI:58608"/>
        <dbReference type="ChEBI" id="CHEBI:59996"/>
        <dbReference type="EC" id="3.6.1.75"/>
    </reaction>
    <physiologicalReaction direction="left-to-right" evidence="33">
        <dbReference type="Rhea" id="RHEA:27450"/>
    </physiologicalReaction>
</comment>
<dbReference type="GO" id="GO:0046839">
    <property type="term" value="P:phospholipid dephosphorylation"/>
    <property type="evidence" value="ECO:0007669"/>
    <property type="project" value="TreeGrafter"/>
</dbReference>
<dbReference type="GeneTree" id="ENSGT00940000156730"/>
<dbReference type="RefSeq" id="XP_028604940.1">
    <property type="nucleotide sequence ID" value="XM_028749107.1"/>
</dbReference>
<evidence type="ECO:0000256" key="25">
    <source>
        <dbReference type="ARBA" id="ARBA00030413"/>
    </source>
</evidence>
<evidence type="ECO:0000256" key="33">
    <source>
        <dbReference type="ARBA" id="ARBA00047873"/>
    </source>
</evidence>
<evidence type="ECO:0000256" key="20">
    <source>
        <dbReference type="ARBA" id="ARBA00023136"/>
    </source>
</evidence>
<evidence type="ECO:0000256" key="23">
    <source>
        <dbReference type="ARBA" id="ARBA00023977"/>
    </source>
</evidence>
<reference evidence="39 40" key="1">
    <citation type="journal article" date="2019" name="Proc. Natl. Acad. Sci. U.S.A.">
        <title>Regulatory changes in pterin and carotenoid genes underlie balanced color polymorphisms in the wall lizard.</title>
        <authorList>
            <person name="Andrade P."/>
            <person name="Pinho C."/>
            <person name="Perez I de Lanuza G."/>
            <person name="Afonso S."/>
            <person name="Brejcha J."/>
            <person name="Rubin C.J."/>
            <person name="Wallerman O."/>
            <person name="Pereira P."/>
            <person name="Sabatino S.J."/>
            <person name="Bellati A."/>
            <person name="Pellitteri-Rosa D."/>
            <person name="Bosakova Z."/>
            <person name="Bunikis I."/>
            <person name="Carretero M.A."/>
            <person name="Feiner N."/>
            <person name="Marsik P."/>
            <person name="Pauperio F."/>
            <person name="Salvi D."/>
            <person name="Soler L."/>
            <person name="While G.M."/>
            <person name="Uller T."/>
            <person name="Font E."/>
            <person name="Andersson L."/>
            <person name="Carneiro M."/>
        </authorList>
    </citation>
    <scope>NUCLEOTIDE SEQUENCE</scope>
</reference>
<comment type="subcellular location">
    <subcellularLocation>
        <location evidence="9">Apical cell membrane</location>
        <topology evidence="9">Multi-pass membrane protein</topology>
    </subcellularLocation>
    <subcellularLocation>
        <location evidence="8">Membrane raft</location>
        <topology evidence="8">Multi-pass membrane protein</topology>
    </subcellularLocation>
    <subcellularLocation>
        <location evidence="7">Membrane</location>
        <location evidence="7">Caveola</location>
        <topology evidence="7">Multi-pass membrane protein</topology>
    </subcellularLocation>
</comment>
<evidence type="ECO:0000256" key="31">
    <source>
        <dbReference type="ARBA" id="ARBA00047320"/>
    </source>
</evidence>
<organism evidence="39 40">
    <name type="scientific">Podarcis muralis</name>
    <name type="common">Wall lizard</name>
    <name type="synonym">Lacerta muralis</name>
    <dbReference type="NCBI Taxonomy" id="64176"/>
    <lineage>
        <taxon>Eukaryota</taxon>
        <taxon>Metazoa</taxon>
        <taxon>Chordata</taxon>
        <taxon>Craniata</taxon>
        <taxon>Vertebrata</taxon>
        <taxon>Euteleostomi</taxon>
        <taxon>Lepidosauria</taxon>
        <taxon>Squamata</taxon>
        <taxon>Bifurcata</taxon>
        <taxon>Unidentata</taxon>
        <taxon>Episquamata</taxon>
        <taxon>Laterata</taxon>
        <taxon>Lacertibaenia</taxon>
        <taxon>Lacertidae</taxon>
        <taxon>Podarcis</taxon>
    </lineage>
</organism>
<evidence type="ECO:0000256" key="29">
    <source>
        <dbReference type="ARBA" id="ARBA00038902"/>
    </source>
</evidence>
<feature type="compositionally biased region" description="Basic and acidic residues" evidence="36">
    <location>
        <begin position="260"/>
        <end position="269"/>
    </location>
</feature>
<evidence type="ECO:0000256" key="24">
    <source>
        <dbReference type="ARBA" id="ARBA00025707"/>
    </source>
</evidence>
<comment type="similarity">
    <text evidence="11">Belongs to the PA-phosphatase related phosphoesterase family.</text>
</comment>
<dbReference type="EC" id="3.1.3.4" evidence="13"/>
<evidence type="ECO:0000256" key="27">
    <source>
        <dbReference type="ARBA" id="ARBA00031161"/>
    </source>
</evidence>
<dbReference type="Gene3D" id="1.20.144.10">
    <property type="entry name" value="Phosphatidic acid phosphatase type 2/haloperoxidase"/>
    <property type="match status" value="1"/>
</dbReference>
<dbReference type="Proteomes" id="UP000472272">
    <property type="component" value="Chromosome 11"/>
</dbReference>
<dbReference type="GeneID" id="114606651"/>
<dbReference type="GO" id="GO:0006644">
    <property type="term" value="P:phospholipid metabolic process"/>
    <property type="evidence" value="ECO:0007669"/>
    <property type="project" value="UniProtKB-UniPathway"/>
</dbReference>
<evidence type="ECO:0000256" key="1">
    <source>
        <dbReference type="ARBA" id="ARBA00000235"/>
    </source>
</evidence>
<evidence type="ECO:0000256" key="17">
    <source>
        <dbReference type="ARBA" id="ARBA00022801"/>
    </source>
</evidence>
<dbReference type="GO" id="GO:0000810">
    <property type="term" value="F:diacylglycerol diphosphate phosphatase activity"/>
    <property type="evidence" value="ECO:0007669"/>
    <property type="project" value="UniProtKB-EC"/>
</dbReference>
<dbReference type="SUPFAM" id="SSF48317">
    <property type="entry name" value="Acid phosphatase/Vanadium-dependent haloperoxidase"/>
    <property type="match status" value="1"/>
</dbReference>
<comment type="catalytic activity">
    <reaction evidence="3">
        <text>1,2-di-(9Z-octadecenoyl)-sn-glycero-3-phosphate + H2O = 1,2-di-(9Z-octadecenoyl)-sn-glycerol + phosphate</text>
        <dbReference type="Rhea" id="RHEA:43244"/>
        <dbReference type="ChEBI" id="CHEBI:15377"/>
        <dbReference type="ChEBI" id="CHEBI:43474"/>
        <dbReference type="ChEBI" id="CHEBI:52333"/>
        <dbReference type="ChEBI" id="CHEBI:74546"/>
    </reaction>
    <physiologicalReaction direction="left-to-right" evidence="3">
        <dbReference type="Rhea" id="RHEA:43245"/>
    </physiologicalReaction>
</comment>
<keyword evidence="15" id="KW-1003">Cell membrane</keyword>
<feature type="transmembrane region" description="Helical" evidence="37">
    <location>
        <begin position="58"/>
        <end position="81"/>
    </location>
</feature>
<evidence type="ECO:0000256" key="7">
    <source>
        <dbReference type="ARBA" id="ARBA00004189"/>
    </source>
</evidence>
<proteinExistence type="inferred from homology"/>
<keyword evidence="19" id="KW-0443">Lipid metabolism</keyword>
<dbReference type="InterPro" id="IPR036938">
    <property type="entry name" value="PAP2/HPO_sf"/>
</dbReference>